<reference evidence="3" key="1">
    <citation type="submission" date="2021-03" db="EMBL/GenBank/DDBJ databases">
        <title>Leucobacter chromiisoli sp. nov., isolated from chromium-containing soil of chemical plant.</title>
        <authorList>
            <person name="Xu Z."/>
        </authorList>
    </citation>
    <scope>NUCLEOTIDE SEQUENCE</scope>
    <source>
        <strain evidence="3">K 70/01</strain>
    </source>
</reference>
<feature type="domain" description="VWFA" evidence="2">
    <location>
        <begin position="94"/>
        <end position="279"/>
    </location>
</feature>
<keyword evidence="1" id="KW-0472">Membrane</keyword>
<dbReference type="SMART" id="SM00327">
    <property type="entry name" value="VWA"/>
    <property type="match status" value="1"/>
</dbReference>
<feature type="transmembrane region" description="Helical" evidence="1">
    <location>
        <begin position="6"/>
        <end position="21"/>
    </location>
</feature>
<evidence type="ECO:0000313" key="4">
    <source>
        <dbReference type="Proteomes" id="UP000668403"/>
    </source>
</evidence>
<dbReference type="InterPro" id="IPR002035">
    <property type="entry name" value="VWF_A"/>
</dbReference>
<name>A0A939TNT4_9MICO</name>
<evidence type="ECO:0000259" key="2">
    <source>
        <dbReference type="PROSITE" id="PS50234"/>
    </source>
</evidence>
<sequence length="322" mass="34268">MLWVALAVAIGAVAGGILLARRRDRGAEAEAPAAYVSRAERVRALPSFARALRRRRAVLAALAVVGLAALATAAIVAARPVAKQIVQPENTSRDIMLCLDVSGSMTDVDVETIEVFEELLPELRGERIGLTIFNSSPVQVFPLTDDYAFIERELARVKQSFDFVDAYPEHWAGTLLGSGSSLIGDGFASCVMRFDHEDEDRSRSVILATDNEELGAPVLTLPEAADLAASRDVRGYSINPAEGVSAEQAAGLAEAMERTGGEAYGLADTVTVSGIVADVQAQEARALEGQAQLVETDAPNLWIALFAVGGLVLVAALWRLRL</sequence>
<dbReference type="InterPro" id="IPR036465">
    <property type="entry name" value="vWFA_dom_sf"/>
</dbReference>
<organism evidence="3 4">
    <name type="scientific">Leucobacter tardus</name>
    <dbReference type="NCBI Taxonomy" id="501483"/>
    <lineage>
        <taxon>Bacteria</taxon>
        <taxon>Bacillati</taxon>
        <taxon>Actinomycetota</taxon>
        <taxon>Actinomycetes</taxon>
        <taxon>Micrococcales</taxon>
        <taxon>Microbacteriaceae</taxon>
        <taxon>Leucobacter</taxon>
    </lineage>
</organism>
<feature type="transmembrane region" description="Helical" evidence="1">
    <location>
        <begin position="57"/>
        <end position="78"/>
    </location>
</feature>
<feature type="transmembrane region" description="Helical" evidence="1">
    <location>
        <begin position="301"/>
        <end position="320"/>
    </location>
</feature>
<accession>A0A939TNT4</accession>
<protein>
    <submittedName>
        <fullName evidence="3">VWA domain-containing protein</fullName>
    </submittedName>
</protein>
<dbReference type="Pfam" id="PF13519">
    <property type="entry name" value="VWA_2"/>
    <property type="match status" value="1"/>
</dbReference>
<evidence type="ECO:0000256" key="1">
    <source>
        <dbReference type="SAM" id="Phobius"/>
    </source>
</evidence>
<dbReference type="Proteomes" id="UP000668403">
    <property type="component" value="Unassembled WGS sequence"/>
</dbReference>
<dbReference type="AlphaFoldDB" id="A0A939TNT4"/>
<dbReference type="EMBL" id="JAGFBF010000005">
    <property type="protein sequence ID" value="MBO2990868.1"/>
    <property type="molecule type" value="Genomic_DNA"/>
</dbReference>
<gene>
    <name evidence="3" type="ORF">J4H85_12760</name>
</gene>
<keyword evidence="1" id="KW-0812">Transmembrane</keyword>
<dbReference type="PROSITE" id="PS50234">
    <property type="entry name" value="VWFA"/>
    <property type="match status" value="1"/>
</dbReference>
<keyword evidence="1" id="KW-1133">Transmembrane helix</keyword>
<dbReference type="SUPFAM" id="SSF53300">
    <property type="entry name" value="vWA-like"/>
    <property type="match status" value="1"/>
</dbReference>
<comment type="caution">
    <text evidence="3">The sequence shown here is derived from an EMBL/GenBank/DDBJ whole genome shotgun (WGS) entry which is preliminary data.</text>
</comment>
<keyword evidence="4" id="KW-1185">Reference proteome</keyword>
<proteinExistence type="predicted"/>
<dbReference type="Gene3D" id="3.40.50.410">
    <property type="entry name" value="von Willebrand factor, type A domain"/>
    <property type="match status" value="1"/>
</dbReference>
<evidence type="ECO:0000313" key="3">
    <source>
        <dbReference type="EMBL" id="MBO2990868.1"/>
    </source>
</evidence>